<evidence type="ECO:0000256" key="4">
    <source>
        <dbReference type="ARBA" id="ARBA00022989"/>
    </source>
</evidence>
<evidence type="ECO:0000313" key="8">
    <source>
        <dbReference type="Proteomes" id="UP001623041"/>
    </source>
</evidence>
<feature type="transmembrane region" description="Helical" evidence="6">
    <location>
        <begin position="92"/>
        <end position="108"/>
    </location>
</feature>
<evidence type="ECO:0000256" key="5">
    <source>
        <dbReference type="ARBA" id="ARBA00023136"/>
    </source>
</evidence>
<evidence type="ECO:0000256" key="2">
    <source>
        <dbReference type="ARBA" id="ARBA00022475"/>
    </source>
</evidence>
<name>A0ABW8RPQ5_9BACI</name>
<dbReference type="InterPro" id="IPR051461">
    <property type="entry name" value="UPF0750_membrane"/>
</dbReference>
<keyword evidence="5 6" id="KW-0472">Membrane</keyword>
<dbReference type="Proteomes" id="UP001623041">
    <property type="component" value="Unassembled WGS sequence"/>
</dbReference>
<reference evidence="7 8" key="1">
    <citation type="submission" date="2024-11" db="EMBL/GenBank/DDBJ databases">
        <authorList>
            <person name="Lucas J.A."/>
        </authorList>
    </citation>
    <scope>NUCLEOTIDE SEQUENCE [LARGE SCALE GENOMIC DNA]</scope>
    <source>
        <strain evidence="7 8">Z 5.4</strain>
    </source>
</reference>
<dbReference type="PANTHER" id="PTHR33545">
    <property type="entry name" value="UPF0750 MEMBRANE PROTEIN YITT-RELATED"/>
    <property type="match status" value="1"/>
</dbReference>
<comment type="caution">
    <text evidence="7">The sequence shown here is derived from an EMBL/GenBank/DDBJ whole genome shotgun (WGS) entry which is preliminary data.</text>
</comment>
<dbReference type="EMBL" id="JBJHQH010000024">
    <property type="protein sequence ID" value="MFK9094537.1"/>
    <property type="molecule type" value="Genomic_DNA"/>
</dbReference>
<keyword evidence="8" id="KW-1185">Reference proteome</keyword>
<comment type="subcellular location">
    <subcellularLocation>
        <location evidence="1">Cell membrane</location>
        <topology evidence="1">Multi-pass membrane protein</topology>
    </subcellularLocation>
</comment>
<evidence type="ECO:0000256" key="3">
    <source>
        <dbReference type="ARBA" id="ARBA00022692"/>
    </source>
</evidence>
<keyword evidence="3 6" id="KW-0812">Transmembrane</keyword>
<protein>
    <submittedName>
        <fullName evidence="7">YitT family protein</fullName>
    </submittedName>
</protein>
<keyword evidence="2" id="KW-1003">Cell membrane</keyword>
<evidence type="ECO:0000313" key="7">
    <source>
        <dbReference type="EMBL" id="MFK9094537.1"/>
    </source>
</evidence>
<accession>A0ABW8RPQ5</accession>
<dbReference type="InterPro" id="IPR003740">
    <property type="entry name" value="YitT"/>
</dbReference>
<feature type="transmembrane region" description="Helical" evidence="6">
    <location>
        <begin position="69"/>
        <end position="86"/>
    </location>
</feature>
<sequence>MNWTRVRFYINNSRAENMSFYKRSCFIFFGASLVAISLQLFLVKNYVIDGGIIGISIILSYITREEVGLFLLLLNTPFFIIAYSYLGRRFLMLSLFAILVLSAGTYLLEPIPVLTHNPILVIILGGFSLGLGVGITIRYGGCLDGTEVLAILFSKRSPFSIGQYVLLFNLFIFGSSIFIFGLYEAIYSLATFFVAYKTIDFSIKEL</sequence>
<evidence type="ECO:0000256" key="1">
    <source>
        <dbReference type="ARBA" id="ARBA00004651"/>
    </source>
</evidence>
<feature type="transmembrane region" description="Helical" evidence="6">
    <location>
        <begin position="20"/>
        <end position="40"/>
    </location>
</feature>
<keyword evidence="4 6" id="KW-1133">Transmembrane helix</keyword>
<feature type="transmembrane region" description="Helical" evidence="6">
    <location>
        <begin position="120"/>
        <end position="141"/>
    </location>
</feature>
<organism evidence="7 8">
    <name type="scientific">Bacillus salipaludis</name>
    <dbReference type="NCBI Taxonomy" id="2547811"/>
    <lineage>
        <taxon>Bacteria</taxon>
        <taxon>Bacillati</taxon>
        <taxon>Bacillota</taxon>
        <taxon>Bacilli</taxon>
        <taxon>Bacillales</taxon>
        <taxon>Bacillaceae</taxon>
        <taxon>Bacillus</taxon>
    </lineage>
</organism>
<proteinExistence type="predicted"/>
<dbReference type="Pfam" id="PF02588">
    <property type="entry name" value="YitT_membrane"/>
    <property type="match status" value="1"/>
</dbReference>
<gene>
    <name evidence="7" type="ORF">ACJEBI_24080</name>
</gene>
<evidence type="ECO:0000256" key="6">
    <source>
        <dbReference type="SAM" id="Phobius"/>
    </source>
</evidence>
<feature type="transmembrane region" description="Helical" evidence="6">
    <location>
        <begin position="46"/>
        <end position="62"/>
    </location>
</feature>
<dbReference type="PANTHER" id="PTHR33545:SF3">
    <property type="entry name" value="UPF0750 MEMBRANE PROTEIN YQFU"/>
    <property type="match status" value="1"/>
</dbReference>
<dbReference type="RefSeq" id="WP_406583004.1">
    <property type="nucleotide sequence ID" value="NZ_JBJHQH010000024.1"/>
</dbReference>
<feature type="transmembrane region" description="Helical" evidence="6">
    <location>
        <begin position="161"/>
        <end position="183"/>
    </location>
</feature>